<name>A0ABU4M879_9ACTN</name>
<evidence type="ECO:0000256" key="2">
    <source>
        <dbReference type="ARBA" id="ARBA00023172"/>
    </source>
</evidence>
<organism evidence="4 5">
    <name type="scientific">Streptomyces acidiscabies</name>
    <dbReference type="NCBI Taxonomy" id="42234"/>
    <lineage>
        <taxon>Bacteria</taxon>
        <taxon>Bacillati</taxon>
        <taxon>Actinomycetota</taxon>
        <taxon>Actinomycetes</taxon>
        <taxon>Kitasatosporales</taxon>
        <taxon>Streptomycetaceae</taxon>
        <taxon>Streptomyces</taxon>
    </lineage>
</organism>
<proteinExistence type="predicted"/>
<keyword evidence="2" id="KW-0233">DNA recombination</keyword>
<dbReference type="InterPro" id="IPR013762">
    <property type="entry name" value="Integrase-like_cat_sf"/>
</dbReference>
<sequence>MAYAEKRGKTWRVKYKMPDGSYGSESGFPTKNAALSFGRKQEGKVEDGTFIDPKAGKMTVGAWSVKWLESIEVGDLSDPTYRSRVRSQILPRWEHTAVADVKPSDHKIWMKEVRARQAKNYADSIEGTFRTMMDDAVVEGLIAVNPVPAQRRRRGKYEPEQSVEDDYVYPNPLQALLLAENAEIIRGIVGYTFKLTKPYTGMRLAEMVALRREFCWVGPDRDPWDQHIRVEHQGHYMKGGFKLHPPKYHSYRTLILPPFLGDQLWKLLESHDSEWAFPSVRGKPIRADDQFYGRFWAPIVNGCDALPQIRGRAYRPPIPAVEGMQGLVPHGDRHADRVWCDEDGVPEAAIDERMGHKVRSKGGGVSTYRHVTPAMRLKIARCLQRRWERSVKERQKMISQNSPR</sequence>
<feature type="domain" description="Tyr recombinase" evidence="3">
    <location>
        <begin position="163"/>
        <end position="381"/>
    </location>
</feature>
<keyword evidence="5" id="KW-1185">Reference proteome</keyword>
<dbReference type="InterPro" id="IPR002104">
    <property type="entry name" value="Integrase_catalytic"/>
</dbReference>
<keyword evidence="1" id="KW-0238">DNA-binding</keyword>
<dbReference type="Gene3D" id="1.10.150.130">
    <property type="match status" value="1"/>
</dbReference>
<dbReference type="SUPFAM" id="SSF56349">
    <property type="entry name" value="DNA breaking-rejoining enzymes"/>
    <property type="match status" value="1"/>
</dbReference>
<evidence type="ECO:0000259" key="3">
    <source>
        <dbReference type="PROSITE" id="PS51898"/>
    </source>
</evidence>
<evidence type="ECO:0000256" key="1">
    <source>
        <dbReference type="ARBA" id="ARBA00023125"/>
    </source>
</evidence>
<protein>
    <recommendedName>
        <fullName evidence="3">Tyr recombinase domain-containing protein</fullName>
    </recommendedName>
</protein>
<dbReference type="InterPro" id="IPR010998">
    <property type="entry name" value="Integrase_recombinase_N"/>
</dbReference>
<dbReference type="Proteomes" id="UP001272987">
    <property type="component" value="Unassembled WGS sequence"/>
</dbReference>
<dbReference type="PROSITE" id="PS51898">
    <property type="entry name" value="TYR_RECOMBINASE"/>
    <property type="match status" value="1"/>
</dbReference>
<reference evidence="4 5" key="1">
    <citation type="journal article" date="2023" name="Microb. Genom.">
        <title>Mesoterricola silvestris gen. nov., sp. nov., Mesoterricola sediminis sp. nov., Geothrix oryzae sp. nov., Geothrix edaphica sp. nov., Geothrix rubra sp. nov., and Geothrix limicola sp. nov., six novel members of Acidobacteriota isolated from soils.</title>
        <authorList>
            <person name="Weisberg A.J."/>
            <person name="Pearce E."/>
            <person name="Kramer C.G."/>
            <person name="Chang J.H."/>
            <person name="Clarke C.R."/>
        </authorList>
    </citation>
    <scope>NUCLEOTIDE SEQUENCE [LARGE SCALE GENOMIC DNA]</scope>
    <source>
        <strain evidence="4 5">NB05-1H</strain>
    </source>
</reference>
<dbReference type="InterPro" id="IPR011010">
    <property type="entry name" value="DNA_brk_join_enz"/>
</dbReference>
<accession>A0ABU4M879</accession>
<dbReference type="Gene3D" id="1.10.443.10">
    <property type="entry name" value="Intergrase catalytic core"/>
    <property type="match status" value="1"/>
</dbReference>
<evidence type="ECO:0000313" key="5">
    <source>
        <dbReference type="Proteomes" id="UP001272987"/>
    </source>
</evidence>
<dbReference type="EMBL" id="JARAWP010000031">
    <property type="protein sequence ID" value="MDX3024036.1"/>
    <property type="molecule type" value="Genomic_DNA"/>
</dbReference>
<evidence type="ECO:0000313" key="4">
    <source>
        <dbReference type="EMBL" id="MDX3024036.1"/>
    </source>
</evidence>
<comment type="caution">
    <text evidence="4">The sequence shown here is derived from an EMBL/GenBank/DDBJ whole genome shotgun (WGS) entry which is preliminary data.</text>
</comment>
<gene>
    <name evidence="4" type="ORF">PV666_40130</name>
</gene>
<dbReference type="RefSeq" id="WP_075779374.1">
    <property type="nucleotide sequence ID" value="NZ_JARAWP010000031.1"/>
</dbReference>